<comment type="caution">
    <text evidence="4">The sequence shown here is derived from an EMBL/GenBank/DDBJ whole genome shotgun (WGS) entry which is preliminary data.</text>
</comment>
<keyword evidence="5" id="KW-1185">Reference proteome</keyword>
<dbReference type="Pfam" id="PF06742">
    <property type="entry name" value="DUF1214"/>
    <property type="match status" value="1"/>
</dbReference>
<dbReference type="Gene3D" id="2.60.120.600">
    <property type="entry name" value="Domain of unknown function DUF1214, C-terminal domain"/>
    <property type="match status" value="1"/>
</dbReference>
<evidence type="ECO:0000259" key="2">
    <source>
        <dbReference type="Pfam" id="PF06742"/>
    </source>
</evidence>
<evidence type="ECO:0000256" key="1">
    <source>
        <dbReference type="SAM" id="MobiDB-lite"/>
    </source>
</evidence>
<dbReference type="Pfam" id="PF06863">
    <property type="entry name" value="DUF1254"/>
    <property type="match status" value="1"/>
</dbReference>
<organism evidence="4 5">
    <name type="scientific">Natrinema ejinorense</name>
    <dbReference type="NCBI Taxonomy" id="373386"/>
    <lineage>
        <taxon>Archaea</taxon>
        <taxon>Methanobacteriati</taxon>
        <taxon>Methanobacteriota</taxon>
        <taxon>Stenosarchaea group</taxon>
        <taxon>Halobacteria</taxon>
        <taxon>Halobacteriales</taxon>
        <taxon>Natrialbaceae</taxon>
        <taxon>Natrinema</taxon>
    </lineage>
</organism>
<dbReference type="PANTHER" id="PTHR36509">
    <property type="entry name" value="BLL3101 PROTEIN"/>
    <property type="match status" value="1"/>
</dbReference>
<dbReference type="SUPFAM" id="SSF160935">
    <property type="entry name" value="VPA0735-like"/>
    <property type="match status" value="1"/>
</dbReference>
<feature type="domain" description="DUF1214" evidence="2">
    <location>
        <begin position="278"/>
        <end position="362"/>
    </location>
</feature>
<protein>
    <recommendedName>
        <fullName evidence="6">Carboxylesterase</fullName>
    </recommendedName>
</protein>
<dbReference type="AlphaFoldDB" id="A0A2A5QUC6"/>
<name>A0A2A5QUC6_9EURY</name>
<dbReference type="InterPro" id="IPR037049">
    <property type="entry name" value="DUF1214_C_sf"/>
</dbReference>
<dbReference type="PANTHER" id="PTHR36509:SF2">
    <property type="entry name" value="BLL3101 PROTEIN"/>
    <property type="match status" value="1"/>
</dbReference>
<dbReference type="InterPro" id="IPR010679">
    <property type="entry name" value="DUF1254"/>
</dbReference>
<accession>A0A2A5QUC6</accession>
<evidence type="ECO:0000313" key="5">
    <source>
        <dbReference type="Proteomes" id="UP000219689"/>
    </source>
</evidence>
<dbReference type="InterPro" id="IPR006311">
    <property type="entry name" value="TAT_signal"/>
</dbReference>
<reference evidence="4 5" key="1">
    <citation type="submission" date="2017-09" db="EMBL/GenBank/DDBJ databases">
        <title>Genome sequences of Natrinema ejinorence JCM 13890T.</title>
        <authorList>
            <person name="Roh S.W."/>
            <person name="Kim Y.B."/>
            <person name="Kim J.Y."/>
        </authorList>
    </citation>
    <scope>NUCLEOTIDE SEQUENCE [LARGE SCALE GENOMIC DNA]</scope>
    <source>
        <strain evidence="4 5">JCM 13890</strain>
    </source>
</reference>
<dbReference type="OrthoDB" id="181739at2157"/>
<proteinExistence type="predicted"/>
<sequence>MSNEPHHTTPRLDSELLQATRRTMLRGAGLAGMLALGGGSATAQKDFPRSNALQDQNETSADDESVPVTWENFPTASCHAGFQSTVNEGGFGQFYHMRDLAPIEDQFVPGISRDFLYSWGVFDLTEPVTVTLPDSGDRYISMGVQNEDQYAKMCVYDPGQYTITQDLTKTRYAGVLVRTFVDPNDPDDVETVHGLQDELAVSQDSAGTFEIPNWEQQSFEQIDDALRTVVITIDNWSGAYGDVDQVDPVKFFIASVSRWTGVPQPSEALFLQKIPTQNDGTTPFELTVDKDVPVGGFWSVSVYNSEGYFEENEYDAYTVNNVTAEQADDGSVTVHFGGNPDQPNFIYTPKNWNYMVRLYQPREEILDGSYQFPEAEPLE</sequence>
<dbReference type="Proteomes" id="UP000219689">
    <property type="component" value="Unassembled WGS sequence"/>
</dbReference>
<dbReference type="PROSITE" id="PS51318">
    <property type="entry name" value="TAT"/>
    <property type="match status" value="1"/>
</dbReference>
<evidence type="ECO:0000259" key="3">
    <source>
        <dbReference type="Pfam" id="PF06863"/>
    </source>
</evidence>
<dbReference type="InterPro" id="IPR010621">
    <property type="entry name" value="DUF1214"/>
</dbReference>
<feature type="domain" description="DUF1254" evidence="3">
    <location>
        <begin position="92"/>
        <end position="201"/>
    </location>
</feature>
<gene>
    <name evidence="4" type="ORF">CP557_07420</name>
</gene>
<feature type="region of interest" description="Disordered" evidence="1">
    <location>
        <begin position="44"/>
        <end position="65"/>
    </location>
</feature>
<evidence type="ECO:0000313" key="4">
    <source>
        <dbReference type="EMBL" id="PCR90383.1"/>
    </source>
</evidence>
<dbReference type="RefSeq" id="WP_097379330.1">
    <property type="nucleotide sequence ID" value="NZ_NXNI01000001.1"/>
</dbReference>
<evidence type="ECO:0008006" key="6">
    <source>
        <dbReference type="Google" id="ProtNLM"/>
    </source>
</evidence>
<dbReference type="EMBL" id="NXNI01000001">
    <property type="protein sequence ID" value="PCR90383.1"/>
    <property type="molecule type" value="Genomic_DNA"/>
</dbReference>